<proteinExistence type="predicted"/>
<dbReference type="EMBL" id="JAVXZY010000003">
    <property type="protein sequence ID" value="MDT8999570.1"/>
    <property type="molecule type" value="Genomic_DNA"/>
</dbReference>
<evidence type="ECO:0000313" key="2">
    <source>
        <dbReference type="Proteomes" id="UP001246372"/>
    </source>
</evidence>
<gene>
    <name evidence="1" type="ORF">RQP53_09865</name>
</gene>
<dbReference type="Proteomes" id="UP001246372">
    <property type="component" value="Unassembled WGS sequence"/>
</dbReference>
<name>A0ABU3PBF4_9BURK</name>
<accession>A0ABU3PBF4</accession>
<dbReference type="RefSeq" id="WP_315650130.1">
    <property type="nucleotide sequence ID" value="NZ_JAVXZY010000003.1"/>
</dbReference>
<evidence type="ECO:0000313" key="1">
    <source>
        <dbReference type="EMBL" id="MDT8999570.1"/>
    </source>
</evidence>
<keyword evidence="2" id="KW-1185">Reference proteome</keyword>
<sequence>MGNISGNAYALTVLCPIKAGLAPGREIARADAVRETIQDWNLLPNSPMTLVPQTYLCRFFVLDDVYTESLPGGSALDTLADFLPVTPDAMRRRAMPAQDRLQSRYLVFSCNFHGGPSANLDGYLAGMWSNIRAEIESVWQHCYGFEQVHDAAGFVAYMKKCQLETTLFFVGSNDEPLPEQLKALYLKQELAKFAVENQGLDAATLRANYRAFIRRVQPRELAGPTWAPGKYRVE</sequence>
<organism evidence="1 2">
    <name type="scientific">Roseateles aquae</name>
    <dbReference type="NCBI Taxonomy" id="3077235"/>
    <lineage>
        <taxon>Bacteria</taxon>
        <taxon>Pseudomonadati</taxon>
        <taxon>Pseudomonadota</taxon>
        <taxon>Betaproteobacteria</taxon>
        <taxon>Burkholderiales</taxon>
        <taxon>Sphaerotilaceae</taxon>
        <taxon>Roseateles</taxon>
    </lineage>
</organism>
<reference evidence="1" key="1">
    <citation type="submission" date="2023-09" db="EMBL/GenBank/DDBJ databases">
        <title>Paucibacter sp. APW11 Genome sequencing and assembly.</title>
        <authorList>
            <person name="Kim I."/>
        </authorList>
    </citation>
    <scope>NUCLEOTIDE SEQUENCE</scope>
    <source>
        <strain evidence="1">APW11</strain>
    </source>
</reference>
<comment type="caution">
    <text evidence="1">The sequence shown here is derived from an EMBL/GenBank/DDBJ whole genome shotgun (WGS) entry which is preliminary data.</text>
</comment>
<protein>
    <submittedName>
        <fullName evidence="1">Uncharacterized protein</fullName>
    </submittedName>
</protein>